<dbReference type="Gene3D" id="3.90.79.10">
    <property type="entry name" value="Nucleoside Triphosphate Pyrophosphohydrolase"/>
    <property type="match status" value="1"/>
</dbReference>
<keyword evidence="2" id="KW-0378">Hydrolase</keyword>
<proteinExistence type="predicted"/>
<dbReference type="InterPro" id="IPR020084">
    <property type="entry name" value="NUDIX_hydrolase_CS"/>
</dbReference>
<comment type="caution">
    <text evidence="4">The sequence shown here is derived from an EMBL/GenBank/DDBJ whole genome shotgun (WGS) entry which is preliminary data.</text>
</comment>
<accession>A0ABU7XCG9</accession>
<dbReference type="RefSeq" id="WP_332079995.1">
    <property type="nucleotide sequence ID" value="NZ_JAZHYN010000002.1"/>
</dbReference>
<dbReference type="EMBL" id="JAZHYN010000002">
    <property type="protein sequence ID" value="MEF3365091.1"/>
    <property type="molecule type" value="Genomic_DNA"/>
</dbReference>
<dbReference type="PANTHER" id="PTHR43046">
    <property type="entry name" value="GDP-MANNOSE MANNOSYL HYDROLASE"/>
    <property type="match status" value="1"/>
</dbReference>
<dbReference type="Proteomes" id="UP001350748">
    <property type="component" value="Unassembled WGS sequence"/>
</dbReference>
<dbReference type="SUPFAM" id="SSF55811">
    <property type="entry name" value="Nudix"/>
    <property type="match status" value="1"/>
</dbReference>
<gene>
    <name evidence="4" type="ORF">V3H18_00930</name>
</gene>
<dbReference type="PROSITE" id="PS00893">
    <property type="entry name" value="NUDIX_BOX"/>
    <property type="match status" value="1"/>
</dbReference>
<sequence length="183" mass="20326">MIFEASRIAAAGFSYGEAALTKHEAAGSRPSARARLVSRLITFGARFQRPMTLGVRGLVIDPDNRVLLVRHTYIPGFYLPGGGVEAGETLIEALNRELSEEANVRIEEPPELFGVYLNRRVSLRDHVALYVVRSFRHEGPLSPNYEIAEADFFALDALPRETTQATRARLAEALEKAAISPYW</sequence>
<dbReference type="PANTHER" id="PTHR43046:SF14">
    <property type="entry name" value="MUTT_NUDIX FAMILY PROTEIN"/>
    <property type="match status" value="1"/>
</dbReference>
<dbReference type="InterPro" id="IPR000086">
    <property type="entry name" value="NUDIX_hydrolase_dom"/>
</dbReference>
<keyword evidence="5" id="KW-1185">Reference proteome</keyword>
<evidence type="ECO:0000313" key="5">
    <source>
        <dbReference type="Proteomes" id="UP001350748"/>
    </source>
</evidence>
<evidence type="ECO:0000256" key="1">
    <source>
        <dbReference type="ARBA" id="ARBA00001946"/>
    </source>
</evidence>
<evidence type="ECO:0000259" key="3">
    <source>
        <dbReference type="PROSITE" id="PS51462"/>
    </source>
</evidence>
<organism evidence="4 5">
    <name type="scientific">Methylocystis borbori</name>
    <dbReference type="NCBI Taxonomy" id="3118750"/>
    <lineage>
        <taxon>Bacteria</taxon>
        <taxon>Pseudomonadati</taxon>
        <taxon>Pseudomonadota</taxon>
        <taxon>Alphaproteobacteria</taxon>
        <taxon>Hyphomicrobiales</taxon>
        <taxon>Methylocystaceae</taxon>
        <taxon>Methylocystis</taxon>
    </lineage>
</organism>
<dbReference type="CDD" id="cd04680">
    <property type="entry name" value="NUDIX_Hydrolase"/>
    <property type="match status" value="1"/>
</dbReference>
<feature type="domain" description="Nudix hydrolase" evidence="3">
    <location>
        <begin position="50"/>
        <end position="176"/>
    </location>
</feature>
<dbReference type="InterPro" id="IPR015797">
    <property type="entry name" value="NUDIX_hydrolase-like_dom_sf"/>
</dbReference>
<protein>
    <submittedName>
        <fullName evidence="4">NUDIX domain-containing protein</fullName>
    </submittedName>
</protein>
<evidence type="ECO:0000313" key="4">
    <source>
        <dbReference type="EMBL" id="MEF3365091.1"/>
    </source>
</evidence>
<comment type="cofactor">
    <cofactor evidence="1">
        <name>Mg(2+)</name>
        <dbReference type="ChEBI" id="CHEBI:18420"/>
    </cofactor>
</comment>
<evidence type="ECO:0000256" key="2">
    <source>
        <dbReference type="ARBA" id="ARBA00022801"/>
    </source>
</evidence>
<name>A0ABU7XCG9_9HYPH</name>
<dbReference type="PROSITE" id="PS51462">
    <property type="entry name" value="NUDIX"/>
    <property type="match status" value="1"/>
</dbReference>
<reference evidence="4 5" key="1">
    <citation type="submission" date="2024-02" db="EMBL/GenBank/DDBJ databases">
        <authorList>
            <person name="Grouzdev D."/>
        </authorList>
    </citation>
    <scope>NUCLEOTIDE SEQUENCE [LARGE SCALE GENOMIC DNA]</scope>
    <source>
        <strain evidence="4 5">9N</strain>
    </source>
</reference>
<dbReference type="Pfam" id="PF00293">
    <property type="entry name" value="NUDIX"/>
    <property type="match status" value="1"/>
</dbReference>